<evidence type="ECO:0000256" key="1">
    <source>
        <dbReference type="ARBA" id="ARBA00022837"/>
    </source>
</evidence>
<dbReference type="PROSITE" id="PS00018">
    <property type="entry name" value="EF_HAND_1"/>
    <property type="match status" value="1"/>
</dbReference>
<dbReference type="GO" id="GO:0005509">
    <property type="term" value="F:calcium ion binding"/>
    <property type="evidence" value="ECO:0007669"/>
    <property type="project" value="InterPro"/>
</dbReference>
<evidence type="ECO:0000259" key="3">
    <source>
        <dbReference type="PROSITE" id="PS50222"/>
    </source>
</evidence>
<dbReference type="InterPro" id="IPR002048">
    <property type="entry name" value="EF_hand_dom"/>
</dbReference>
<evidence type="ECO:0000313" key="4">
    <source>
        <dbReference type="EMBL" id="CAE0531860.1"/>
    </source>
</evidence>
<feature type="domain" description="EF-hand" evidence="3">
    <location>
        <begin position="29"/>
        <end position="64"/>
    </location>
</feature>
<dbReference type="InterPro" id="IPR011992">
    <property type="entry name" value="EF-hand-dom_pair"/>
</dbReference>
<proteinExistence type="predicted"/>
<organism evidence="4">
    <name type="scientific">Emiliania huxleyi</name>
    <name type="common">Coccolithophore</name>
    <name type="synonym">Pontosphaera huxleyi</name>
    <dbReference type="NCBI Taxonomy" id="2903"/>
    <lineage>
        <taxon>Eukaryota</taxon>
        <taxon>Haptista</taxon>
        <taxon>Haptophyta</taxon>
        <taxon>Prymnesiophyceae</taxon>
        <taxon>Isochrysidales</taxon>
        <taxon>Noelaerhabdaceae</taxon>
        <taxon>Emiliania</taxon>
    </lineage>
</organism>
<gene>
    <name evidence="4" type="ORF">EHUX00137_LOCUS6203</name>
</gene>
<name>A0A7S3RQL8_EMIHU</name>
<sequence>MSASKAAKKEAELEKARREKERREFKEAQELESLRRAFRRINKSGCGKITVDDVMVELEFLGCKMRRDEAALMVWEVDDDADGCVDWEELRDMFHRIRRDQSGFEPRKLFNLVEFIMHDKNANGCIDHDEGIATLCGQYGHEFVDQHVAAVFEEENAEKKMRFAQFAKLQQLAARSKNGSGLKPGASMVPQVKGLAAVMDPALSHLL</sequence>
<dbReference type="Gene3D" id="1.10.238.10">
    <property type="entry name" value="EF-hand"/>
    <property type="match status" value="1"/>
</dbReference>
<feature type="compositionally biased region" description="Basic and acidic residues" evidence="2">
    <location>
        <begin position="7"/>
        <end position="23"/>
    </location>
</feature>
<feature type="region of interest" description="Disordered" evidence="2">
    <location>
        <begin position="1"/>
        <end position="23"/>
    </location>
</feature>
<keyword evidence="1" id="KW-0106">Calcium</keyword>
<accession>A0A7S3RQL8</accession>
<dbReference type="PROSITE" id="PS50222">
    <property type="entry name" value="EF_HAND_2"/>
    <property type="match status" value="2"/>
</dbReference>
<dbReference type="EMBL" id="HBIR01008989">
    <property type="protein sequence ID" value="CAE0531860.1"/>
    <property type="molecule type" value="Transcribed_RNA"/>
</dbReference>
<dbReference type="AlphaFoldDB" id="A0A7S3RQL8"/>
<feature type="domain" description="EF-hand" evidence="3">
    <location>
        <begin position="76"/>
        <end position="100"/>
    </location>
</feature>
<dbReference type="SUPFAM" id="SSF47473">
    <property type="entry name" value="EF-hand"/>
    <property type="match status" value="1"/>
</dbReference>
<dbReference type="Pfam" id="PF13499">
    <property type="entry name" value="EF-hand_7"/>
    <property type="match status" value="1"/>
</dbReference>
<dbReference type="InterPro" id="IPR018247">
    <property type="entry name" value="EF_Hand_1_Ca_BS"/>
</dbReference>
<protein>
    <recommendedName>
        <fullName evidence="3">EF-hand domain-containing protein</fullName>
    </recommendedName>
</protein>
<reference evidence="4" key="1">
    <citation type="submission" date="2021-01" db="EMBL/GenBank/DDBJ databases">
        <authorList>
            <person name="Corre E."/>
            <person name="Pelletier E."/>
            <person name="Niang G."/>
            <person name="Scheremetjew M."/>
            <person name="Finn R."/>
            <person name="Kale V."/>
            <person name="Holt S."/>
            <person name="Cochrane G."/>
            <person name="Meng A."/>
            <person name="Brown T."/>
            <person name="Cohen L."/>
        </authorList>
    </citation>
    <scope>NUCLEOTIDE SEQUENCE</scope>
    <source>
        <strain evidence="4">379</strain>
    </source>
</reference>
<evidence type="ECO:0000256" key="2">
    <source>
        <dbReference type="SAM" id="MobiDB-lite"/>
    </source>
</evidence>